<evidence type="ECO:0000313" key="3">
    <source>
        <dbReference type="Proteomes" id="UP001157418"/>
    </source>
</evidence>
<keyword evidence="3" id="KW-1185">Reference proteome</keyword>
<reference evidence="2 3" key="1">
    <citation type="submission" date="2022-01" db="EMBL/GenBank/DDBJ databases">
        <authorList>
            <person name="Xiong W."/>
            <person name="Schranz E."/>
        </authorList>
    </citation>
    <scope>NUCLEOTIDE SEQUENCE [LARGE SCALE GENOMIC DNA]</scope>
</reference>
<sequence length="199" mass="21399">MPIIWQHADQNRIGFLGRQEFYNALKLVTVAQSKRELTPDIVKSALYGLASAKIPPPQIKLSALPPSQPSPMAPPQRPPTQHPGIVNSITPSQPNSIAAPSPPIQQPGIVNSIPPMTPPQLPPPTQQPGVVNSIPPSQLNSMAPSPPVQQPGISNSIPPQAFGIRGQVPLNSSVAPQIACLCERRRFQQWGHRTILPLI</sequence>
<dbReference type="InterPro" id="IPR011992">
    <property type="entry name" value="EF-hand-dom_pair"/>
</dbReference>
<dbReference type="GO" id="GO:0006897">
    <property type="term" value="P:endocytosis"/>
    <property type="evidence" value="ECO:0007669"/>
    <property type="project" value="TreeGrafter"/>
</dbReference>
<evidence type="ECO:0000313" key="2">
    <source>
        <dbReference type="EMBL" id="CAH1449598.1"/>
    </source>
</evidence>
<dbReference type="GO" id="GO:0005634">
    <property type="term" value="C:nucleus"/>
    <property type="evidence" value="ECO:0007669"/>
    <property type="project" value="TreeGrafter"/>
</dbReference>
<dbReference type="SUPFAM" id="SSF47473">
    <property type="entry name" value="EF-hand"/>
    <property type="match status" value="1"/>
</dbReference>
<organism evidence="2 3">
    <name type="scientific">Lactuca virosa</name>
    <dbReference type="NCBI Taxonomy" id="75947"/>
    <lineage>
        <taxon>Eukaryota</taxon>
        <taxon>Viridiplantae</taxon>
        <taxon>Streptophyta</taxon>
        <taxon>Embryophyta</taxon>
        <taxon>Tracheophyta</taxon>
        <taxon>Spermatophyta</taxon>
        <taxon>Magnoliopsida</taxon>
        <taxon>eudicotyledons</taxon>
        <taxon>Gunneridae</taxon>
        <taxon>Pentapetalae</taxon>
        <taxon>asterids</taxon>
        <taxon>campanulids</taxon>
        <taxon>Asterales</taxon>
        <taxon>Asteraceae</taxon>
        <taxon>Cichorioideae</taxon>
        <taxon>Cichorieae</taxon>
        <taxon>Lactucinae</taxon>
        <taxon>Lactuca</taxon>
    </lineage>
</organism>
<feature type="region of interest" description="Disordered" evidence="1">
    <location>
        <begin position="58"/>
        <end position="152"/>
    </location>
</feature>
<feature type="compositionally biased region" description="Pro residues" evidence="1">
    <location>
        <begin position="115"/>
        <end position="126"/>
    </location>
</feature>
<comment type="caution">
    <text evidence="2">The sequence shown here is derived from an EMBL/GenBank/DDBJ whole genome shotgun (WGS) entry which is preliminary data.</text>
</comment>
<feature type="compositionally biased region" description="Pro residues" evidence="1">
    <location>
        <begin position="66"/>
        <end position="81"/>
    </location>
</feature>
<accession>A0AAU9PHV6</accession>
<dbReference type="GO" id="GO:0005886">
    <property type="term" value="C:plasma membrane"/>
    <property type="evidence" value="ECO:0007669"/>
    <property type="project" value="TreeGrafter"/>
</dbReference>
<dbReference type="GO" id="GO:0016197">
    <property type="term" value="P:endosomal transport"/>
    <property type="evidence" value="ECO:0007669"/>
    <property type="project" value="TreeGrafter"/>
</dbReference>
<dbReference type="Gene3D" id="1.10.238.10">
    <property type="entry name" value="EF-hand"/>
    <property type="match status" value="1"/>
</dbReference>
<dbReference type="EMBL" id="CAKMRJ010005634">
    <property type="protein sequence ID" value="CAH1449598.1"/>
    <property type="molecule type" value="Genomic_DNA"/>
</dbReference>
<dbReference type="Proteomes" id="UP001157418">
    <property type="component" value="Unassembled WGS sequence"/>
</dbReference>
<evidence type="ECO:0008006" key="4">
    <source>
        <dbReference type="Google" id="ProtNLM"/>
    </source>
</evidence>
<feature type="compositionally biased region" description="Polar residues" evidence="1">
    <location>
        <begin position="87"/>
        <end position="98"/>
    </location>
</feature>
<protein>
    <recommendedName>
        <fullName evidence="4">EH domain-containing protein</fullName>
    </recommendedName>
</protein>
<feature type="compositionally biased region" description="Polar residues" evidence="1">
    <location>
        <begin position="134"/>
        <end position="143"/>
    </location>
</feature>
<dbReference type="PANTHER" id="PTHR11216:SF137">
    <property type="entry name" value="CALCIUM-BINDING EF HAND FAMILY PROTEIN"/>
    <property type="match status" value="1"/>
</dbReference>
<proteinExistence type="predicted"/>
<name>A0AAU9PHV6_9ASTR</name>
<evidence type="ECO:0000256" key="1">
    <source>
        <dbReference type="SAM" id="MobiDB-lite"/>
    </source>
</evidence>
<dbReference type="PANTHER" id="PTHR11216">
    <property type="entry name" value="EH DOMAIN"/>
    <property type="match status" value="1"/>
</dbReference>
<dbReference type="GO" id="GO:0005737">
    <property type="term" value="C:cytoplasm"/>
    <property type="evidence" value="ECO:0007669"/>
    <property type="project" value="TreeGrafter"/>
</dbReference>
<dbReference type="AlphaFoldDB" id="A0AAU9PHV6"/>
<gene>
    <name evidence="2" type="ORF">LVIROSA_LOCUS35074</name>
</gene>